<feature type="transmembrane region" description="Helical" evidence="1">
    <location>
        <begin position="188"/>
        <end position="212"/>
    </location>
</feature>
<keyword evidence="3" id="KW-1185">Reference proteome</keyword>
<dbReference type="AlphaFoldDB" id="A0A0W0RZ28"/>
<accession>A0A0W0RZ28</accession>
<feature type="transmembrane region" description="Helical" evidence="1">
    <location>
        <begin position="261"/>
        <end position="281"/>
    </location>
</feature>
<feature type="transmembrane region" description="Helical" evidence="1">
    <location>
        <begin position="125"/>
        <end position="145"/>
    </location>
</feature>
<feature type="transmembrane region" description="Helical" evidence="1">
    <location>
        <begin position="157"/>
        <end position="182"/>
    </location>
</feature>
<feature type="transmembrane region" description="Helical" evidence="1">
    <location>
        <begin position="81"/>
        <end position="105"/>
    </location>
</feature>
<feature type="transmembrane region" description="Helical" evidence="1">
    <location>
        <begin position="50"/>
        <end position="69"/>
    </location>
</feature>
<dbReference type="PATRIC" id="fig|447.4.peg.662"/>
<sequence>MANQSYGNPKHMNQSLPSQQSCFLFLTVSVITSLILLINVSFKIVLIEGLMFSVNCLICPLIAGLYLLALRNCTIKEQRHLLNISLLALYVFCIGVYILINLPAAEYMHNNPVYQIIFEDIPKKFFATTIAFALSFYLPHLLFYPKTTKVLPSPKQCMLLALLGGLSFFGLDFFLLFSGVHLHSFKHIFIDSFMIASIILLIIGVFYLTFLLKYQNLPIISDLERDREALPLYHYFICVAIVIMLICLACEYRIVTIINKYMVLSASSLFFPVTLLISTILGELWGYRVNLKLCLILIATQFTFDILLIGIVALPSPTFFNLNPFYNYIMLKRLPTASLTLFVAFISNALLLHHLKNSKWGLHRPLRILIANFCSNSLLCLIDYSLLFGGIYPYDQIISLVANVWHYKLFMTMVFLPLILWFCAYMEKNKASTLQYD</sequence>
<proteinExistence type="predicted"/>
<protein>
    <recommendedName>
        <fullName evidence="4">VUT family protein</fullName>
    </recommendedName>
</protein>
<evidence type="ECO:0000313" key="2">
    <source>
        <dbReference type="EMBL" id="KTC76280.1"/>
    </source>
</evidence>
<keyword evidence="1" id="KW-0472">Membrane</keyword>
<dbReference type="STRING" id="447.Lboz_0616"/>
<gene>
    <name evidence="2" type="ORF">Lboz_0616</name>
</gene>
<dbReference type="EMBL" id="LNXU01000005">
    <property type="protein sequence ID" value="KTC76280.1"/>
    <property type="molecule type" value="Genomic_DNA"/>
</dbReference>
<feature type="transmembrane region" description="Helical" evidence="1">
    <location>
        <begin position="293"/>
        <end position="314"/>
    </location>
</feature>
<keyword evidence="1" id="KW-0812">Transmembrane</keyword>
<dbReference type="Pfam" id="PF02592">
    <property type="entry name" value="Vut_1"/>
    <property type="match status" value="1"/>
</dbReference>
<feature type="transmembrane region" description="Helical" evidence="1">
    <location>
        <begin position="21"/>
        <end position="44"/>
    </location>
</feature>
<reference evidence="2 3" key="1">
    <citation type="submission" date="2015-11" db="EMBL/GenBank/DDBJ databases">
        <title>Genomic analysis of 38 Legionella species identifies large and diverse effector repertoires.</title>
        <authorList>
            <person name="Burstein D."/>
            <person name="Amaro F."/>
            <person name="Zusman T."/>
            <person name="Lifshitz Z."/>
            <person name="Cohen O."/>
            <person name="Gilbert J.A."/>
            <person name="Pupko T."/>
            <person name="Shuman H.A."/>
            <person name="Segal G."/>
        </authorList>
    </citation>
    <scope>NUCLEOTIDE SEQUENCE [LARGE SCALE GENOMIC DNA]</scope>
    <source>
        <strain evidence="2 3">WIGA</strain>
    </source>
</reference>
<organism evidence="2 3">
    <name type="scientific">Legionella bozemanae</name>
    <name type="common">Fluoribacter bozemanae</name>
    <dbReference type="NCBI Taxonomy" id="447"/>
    <lineage>
        <taxon>Bacteria</taxon>
        <taxon>Pseudomonadati</taxon>
        <taxon>Pseudomonadota</taxon>
        <taxon>Gammaproteobacteria</taxon>
        <taxon>Legionellales</taxon>
        <taxon>Legionellaceae</taxon>
        <taxon>Legionella</taxon>
    </lineage>
</organism>
<comment type="caution">
    <text evidence="2">The sequence shown here is derived from an EMBL/GenBank/DDBJ whole genome shotgun (WGS) entry which is preliminary data.</text>
</comment>
<feature type="transmembrane region" description="Helical" evidence="1">
    <location>
        <begin position="232"/>
        <end position="255"/>
    </location>
</feature>
<feature type="transmembrane region" description="Helical" evidence="1">
    <location>
        <begin position="373"/>
        <end position="392"/>
    </location>
</feature>
<evidence type="ECO:0000313" key="3">
    <source>
        <dbReference type="Proteomes" id="UP000054695"/>
    </source>
</evidence>
<feature type="transmembrane region" description="Helical" evidence="1">
    <location>
        <begin position="404"/>
        <end position="425"/>
    </location>
</feature>
<dbReference type="Proteomes" id="UP000054695">
    <property type="component" value="Unassembled WGS sequence"/>
</dbReference>
<evidence type="ECO:0008006" key="4">
    <source>
        <dbReference type="Google" id="ProtNLM"/>
    </source>
</evidence>
<keyword evidence="1" id="KW-1133">Transmembrane helix</keyword>
<evidence type="ECO:0000256" key="1">
    <source>
        <dbReference type="SAM" id="Phobius"/>
    </source>
</evidence>
<name>A0A0W0RZ28_LEGBO</name>
<feature type="transmembrane region" description="Helical" evidence="1">
    <location>
        <begin position="334"/>
        <end position="352"/>
    </location>
</feature>
<dbReference type="InterPro" id="IPR003744">
    <property type="entry name" value="YhhQ"/>
</dbReference>